<dbReference type="CDD" id="cd14966">
    <property type="entry name" value="7tmD_STE3"/>
    <property type="match status" value="1"/>
</dbReference>
<feature type="transmembrane region" description="Helical" evidence="10">
    <location>
        <begin position="250"/>
        <end position="281"/>
    </location>
</feature>
<dbReference type="EMBL" id="JANIEX010000425">
    <property type="protein sequence ID" value="KAJ3567262.1"/>
    <property type="molecule type" value="Genomic_DNA"/>
</dbReference>
<feature type="transmembrane region" description="Helical" evidence="10">
    <location>
        <begin position="210"/>
        <end position="230"/>
    </location>
</feature>
<evidence type="ECO:0000256" key="8">
    <source>
        <dbReference type="ARBA" id="ARBA00023170"/>
    </source>
</evidence>
<feature type="transmembrane region" description="Helical" evidence="10">
    <location>
        <begin position="302"/>
        <end position="325"/>
    </location>
</feature>
<feature type="transmembrane region" description="Helical" evidence="10">
    <location>
        <begin position="134"/>
        <end position="155"/>
    </location>
</feature>
<dbReference type="GO" id="GO:0004934">
    <property type="term" value="F:mating-type alpha-factor pheromone receptor activity"/>
    <property type="evidence" value="ECO:0007669"/>
    <property type="project" value="InterPro"/>
</dbReference>
<evidence type="ECO:0000313" key="12">
    <source>
        <dbReference type="Proteomes" id="UP001213000"/>
    </source>
</evidence>
<feature type="transmembrane region" description="Helical" evidence="10">
    <location>
        <begin position="371"/>
        <end position="387"/>
    </location>
</feature>
<evidence type="ECO:0008006" key="13">
    <source>
        <dbReference type="Google" id="ProtNLM"/>
    </source>
</evidence>
<keyword evidence="4 10" id="KW-0812">Transmembrane</keyword>
<proteinExistence type="inferred from homology"/>
<protein>
    <recommendedName>
        <fullName evidence="13">Pheromone receptor</fullName>
    </recommendedName>
</protein>
<dbReference type="PANTHER" id="PTHR28097">
    <property type="entry name" value="PHEROMONE A FACTOR RECEPTOR"/>
    <property type="match status" value="1"/>
</dbReference>
<keyword evidence="5 10" id="KW-1133">Transmembrane helix</keyword>
<evidence type="ECO:0000256" key="6">
    <source>
        <dbReference type="ARBA" id="ARBA00023040"/>
    </source>
</evidence>
<keyword evidence="3" id="KW-0589">Pheromone response</keyword>
<organism evidence="11 12">
    <name type="scientific">Leucocoprinus birnbaumii</name>
    <dbReference type="NCBI Taxonomy" id="56174"/>
    <lineage>
        <taxon>Eukaryota</taxon>
        <taxon>Fungi</taxon>
        <taxon>Dikarya</taxon>
        <taxon>Basidiomycota</taxon>
        <taxon>Agaricomycotina</taxon>
        <taxon>Agaricomycetes</taxon>
        <taxon>Agaricomycetidae</taxon>
        <taxon>Agaricales</taxon>
        <taxon>Agaricineae</taxon>
        <taxon>Agaricaceae</taxon>
        <taxon>Leucocoprinus</taxon>
    </lineage>
</organism>
<evidence type="ECO:0000256" key="5">
    <source>
        <dbReference type="ARBA" id="ARBA00022989"/>
    </source>
</evidence>
<dbReference type="InterPro" id="IPR001499">
    <property type="entry name" value="GPCR_STE3"/>
</dbReference>
<name>A0AAD5VTS4_9AGAR</name>
<gene>
    <name evidence="11" type="ORF">NP233_g6477</name>
</gene>
<accession>A0AAD5VTS4</accession>
<dbReference type="InterPro" id="IPR000481">
    <property type="entry name" value="GPCR_Pheromne_B_alpha_rcpt"/>
</dbReference>
<reference evidence="11" key="1">
    <citation type="submission" date="2022-07" db="EMBL/GenBank/DDBJ databases">
        <title>Genome Sequence of Leucocoprinus birnbaumii.</title>
        <authorList>
            <person name="Buettner E."/>
        </authorList>
    </citation>
    <scope>NUCLEOTIDE SEQUENCE</scope>
    <source>
        <strain evidence="11">VT141</strain>
    </source>
</reference>
<dbReference type="PRINTS" id="PR00899">
    <property type="entry name" value="GPCRSTE3"/>
</dbReference>
<dbReference type="Pfam" id="PF02076">
    <property type="entry name" value="STE3"/>
    <property type="match status" value="1"/>
</dbReference>
<evidence type="ECO:0000256" key="10">
    <source>
        <dbReference type="SAM" id="Phobius"/>
    </source>
</evidence>
<dbReference type="PANTHER" id="PTHR28097:SF1">
    <property type="entry name" value="PHEROMONE A FACTOR RECEPTOR"/>
    <property type="match status" value="1"/>
</dbReference>
<evidence type="ECO:0000256" key="1">
    <source>
        <dbReference type="ARBA" id="ARBA00004141"/>
    </source>
</evidence>
<dbReference type="PRINTS" id="PR00901">
    <property type="entry name" value="PHEROMONEBAR"/>
</dbReference>
<evidence type="ECO:0000256" key="2">
    <source>
        <dbReference type="ARBA" id="ARBA00011085"/>
    </source>
</evidence>
<evidence type="ECO:0000256" key="7">
    <source>
        <dbReference type="ARBA" id="ARBA00023136"/>
    </source>
</evidence>
<keyword evidence="7 10" id="KW-0472">Membrane</keyword>
<sequence length="566" mass="61833">MEGGSFLIRHIRDTPFGTEQSQPQMRTSSLAFTRRILREQGNSSNSVRSREIGAFALKAVARVNIKSLPPPVDLPLRTRKSPVARRIRSGSLSPPLRRYKTAIDAISSALWGLPTVGLYPLLGHWLPWNTGTCLYMAWSGLACLGLCINSIVWHGNAINWAPVWCDIFTHFMVGVNVAIPACSLCINRRLYHIASVRKVTISKAEKRRQIAVDLAIALGIPMIAMVLQYITQGHRFDIYEDFGCLTATYATWVALVFVNIPPLLLGLCSGTYAILSIRAFNKSRAQSKEMLSSYSNLSSSRYIRLMALAATDVIGTVPLAIFVIVENMKGPRAHWISWQDTHANFSRVVQLPALIWRQSQHLEIALEVNRWAPVACAIVFFAFFGFADEARKHYRSAASSAARLVGVSTGSFGNSSGLFSSSGGGVGSHPGSIPGFGTEKVARKDSFDGSFSDASSNLKEGGILSAPASPIIDEKKNSSFTNVFSLKKKPLNQEVFNPNFHYNDLVLPDIGGALEHEGKDDDVLTIPSTPSSSASSISIPEPVVIRPHTADVPVSVDPRRNSHDMV</sequence>
<evidence type="ECO:0000256" key="4">
    <source>
        <dbReference type="ARBA" id="ARBA00022692"/>
    </source>
</evidence>
<keyword evidence="9" id="KW-0807">Transducer</keyword>
<dbReference type="Proteomes" id="UP001213000">
    <property type="component" value="Unassembled WGS sequence"/>
</dbReference>
<feature type="transmembrane region" description="Helical" evidence="10">
    <location>
        <begin position="102"/>
        <end position="122"/>
    </location>
</feature>
<comment type="similarity">
    <text evidence="2">Belongs to the G-protein coupled receptor 4 family.</text>
</comment>
<evidence type="ECO:0000313" key="11">
    <source>
        <dbReference type="EMBL" id="KAJ3567262.1"/>
    </source>
</evidence>
<keyword evidence="8" id="KW-0675">Receptor</keyword>
<comment type="caution">
    <text evidence="11">The sequence shown here is derived from an EMBL/GenBank/DDBJ whole genome shotgun (WGS) entry which is preliminary data.</text>
</comment>
<evidence type="ECO:0000256" key="9">
    <source>
        <dbReference type="ARBA" id="ARBA00023224"/>
    </source>
</evidence>
<evidence type="ECO:0000256" key="3">
    <source>
        <dbReference type="ARBA" id="ARBA00022507"/>
    </source>
</evidence>
<keyword evidence="6" id="KW-0297">G-protein coupled receptor</keyword>
<keyword evidence="12" id="KW-1185">Reference proteome</keyword>
<dbReference type="AlphaFoldDB" id="A0AAD5VTS4"/>
<feature type="transmembrane region" description="Helical" evidence="10">
    <location>
        <begin position="167"/>
        <end position="190"/>
    </location>
</feature>
<dbReference type="GO" id="GO:0000750">
    <property type="term" value="P:pheromone-dependent signal transduction involved in conjugation with cellular fusion"/>
    <property type="evidence" value="ECO:0007669"/>
    <property type="project" value="TreeGrafter"/>
</dbReference>
<comment type="subcellular location">
    <subcellularLocation>
        <location evidence="1">Membrane</location>
        <topology evidence="1">Multi-pass membrane protein</topology>
    </subcellularLocation>
</comment>
<dbReference type="GO" id="GO:0005886">
    <property type="term" value="C:plasma membrane"/>
    <property type="evidence" value="ECO:0007669"/>
    <property type="project" value="TreeGrafter"/>
</dbReference>